<accession>A0A9P8Y0H2</accession>
<dbReference type="InterPro" id="IPR056362">
    <property type="entry name" value="AtuA-like_ferredoxin_dom"/>
</dbReference>
<evidence type="ECO:0000256" key="1">
    <source>
        <dbReference type="SAM" id="MobiDB-lite"/>
    </source>
</evidence>
<dbReference type="RefSeq" id="XP_046008139.1">
    <property type="nucleotide sequence ID" value="XM_046160461.1"/>
</dbReference>
<dbReference type="GeneID" id="70190007"/>
<dbReference type="PANTHER" id="PTHR47585:SF2">
    <property type="entry name" value="DUF1446 DOMAIN PROTEIN (AFU_ORTHOLOGUE AFUA_6G11420)"/>
    <property type="match status" value="1"/>
</dbReference>
<dbReference type="AlphaFoldDB" id="A0A9P8Y0H2"/>
<evidence type="ECO:0000259" key="2">
    <source>
        <dbReference type="Pfam" id="PF07287"/>
    </source>
</evidence>
<sequence>MPSATTKRAVRIGGCSGGFADRQRAYHDLAKSGEVDVIVGDHMSECTIAIHGTSKVRNAEAAAKDPRAALLDMFDPSFMGSLAPALPWCQKNNVRVAVNAGASAPEQLARLVKQEINNQGLTLKVAWVEGDDVSEQVFALRAKGEKFKSLDTGKDLADWGHEPICAQAYLGGMGIAAALEAGADVVICGRVADAAPCVGAAAWWHGWDASNFDALAGALIAGHLIECSTYATGGYYSGFKDLFDGCENLGYPIAAVESNGDAVLTKEKGTGGEVSVGTLTSQLVYEIQGPLYYNSDVVARLEDIKLEQIGKDQVLMTGVKGVPPPPTTKVGVTGHGGYQAEFHYLFVGLDIQKKAEWTEKQIRHAMRNHIDKFSVLKFHLIGSAPADPESQDSATVDFRIFVQTKDPSILGMGSWASLGGAESFTRWCMQNFLTSCPGASVVPDGRQSSGKPIWEYWPTLLPQSLIRQKACLEWSGERIDIPSPTDTKPFSKQQDSYDTANPADLGSFGPTTRGPLGWVVMGRSGDKASDANVGFFVRHDDEWDWLRSLLSTQKMIDLLGKEYLGHGVDRFEMRHLRAVHFLVRDHLDRGFNSTSSMDALGKNLCEFIRAKYVDIPNKFLERGKI</sequence>
<dbReference type="OrthoDB" id="10265871at2759"/>
<dbReference type="Pfam" id="PF23544">
    <property type="entry name" value="AtuA_ferredoxin"/>
    <property type="match status" value="1"/>
</dbReference>
<dbReference type="Proteomes" id="UP000756346">
    <property type="component" value="Unassembled WGS sequence"/>
</dbReference>
<dbReference type="PANTHER" id="PTHR47585">
    <property type="match status" value="1"/>
</dbReference>
<comment type="caution">
    <text evidence="4">The sequence shown here is derived from an EMBL/GenBank/DDBJ whole genome shotgun (WGS) entry which is preliminary data.</text>
</comment>
<dbReference type="EMBL" id="JAGTJQ010000009">
    <property type="protein sequence ID" value="KAH7024591.1"/>
    <property type="molecule type" value="Genomic_DNA"/>
</dbReference>
<feature type="region of interest" description="Disordered" evidence="1">
    <location>
        <begin position="482"/>
        <end position="509"/>
    </location>
</feature>
<name>A0A9P8Y0H2_9PEZI</name>
<organism evidence="4 5">
    <name type="scientific">Microdochium trichocladiopsis</name>
    <dbReference type="NCBI Taxonomy" id="1682393"/>
    <lineage>
        <taxon>Eukaryota</taxon>
        <taxon>Fungi</taxon>
        <taxon>Dikarya</taxon>
        <taxon>Ascomycota</taxon>
        <taxon>Pezizomycotina</taxon>
        <taxon>Sordariomycetes</taxon>
        <taxon>Xylariomycetidae</taxon>
        <taxon>Xylariales</taxon>
        <taxon>Microdochiaceae</taxon>
        <taxon>Microdochium</taxon>
    </lineage>
</organism>
<gene>
    <name evidence="4" type="ORF">B0I36DRAFT_376515</name>
</gene>
<reference evidence="4" key="1">
    <citation type="journal article" date="2021" name="Nat. Commun.">
        <title>Genetic determinants of endophytism in the Arabidopsis root mycobiome.</title>
        <authorList>
            <person name="Mesny F."/>
            <person name="Miyauchi S."/>
            <person name="Thiergart T."/>
            <person name="Pickel B."/>
            <person name="Atanasova L."/>
            <person name="Karlsson M."/>
            <person name="Huettel B."/>
            <person name="Barry K.W."/>
            <person name="Haridas S."/>
            <person name="Chen C."/>
            <person name="Bauer D."/>
            <person name="Andreopoulos W."/>
            <person name="Pangilinan J."/>
            <person name="LaButti K."/>
            <person name="Riley R."/>
            <person name="Lipzen A."/>
            <person name="Clum A."/>
            <person name="Drula E."/>
            <person name="Henrissat B."/>
            <person name="Kohler A."/>
            <person name="Grigoriev I.V."/>
            <person name="Martin F.M."/>
            <person name="Hacquard S."/>
        </authorList>
    </citation>
    <scope>NUCLEOTIDE SEQUENCE</scope>
    <source>
        <strain evidence="4">MPI-CAGE-CH-0230</strain>
    </source>
</reference>
<keyword evidence="5" id="KW-1185">Reference proteome</keyword>
<feature type="compositionally biased region" description="Polar residues" evidence="1">
    <location>
        <begin position="484"/>
        <end position="499"/>
    </location>
</feature>
<feature type="domain" description="AtuA-like ferredoxin-fold" evidence="3">
    <location>
        <begin position="519"/>
        <end position="610"/>
    </location>
</feature>
<protein>
    <recommendedName>
        <fullName evidence="6">DUF1446-domain-containing protein</fullName>
    </recommendedName>
</protein>
<evidence type="ECO:0000259" key="3">
    <source>
        <dbReference type="Pfam" id="PF23544"/>
    </source>
</evidence>
<evidence type="ECO:0000313" key="5">
    <source>
        <dbReference type="Proteomes" id="UP000756346"/>
    </source>
</evidence>
<evidence type="ECO:0008006" key="6">
    <source>
        <dbReference type="Google" id="ProtNLM"/>
    </source>
</evidence>
<feature type="domain" description="Acyclic terpene utilisation N-terminal" evidence="2">
    <location>
        <begin position="10"/>
        <end position="470"/>
    </location>
</feature>
<dbReference type="InterPro" id="IPR010839">
    <property type="entry name" value="AtuA_N"/>
</dbReference>
<evidence type="ECO:0000313" key="4">
    <source>
        <dbReference type="EMBL" id="KAH7024591.1"/>
    </source>
</evidence>
<proteinExistence type="predicted"/>
<dbReference type="Pfam" id="PF07287">
    <property type="entry name" value="AtuA"/>
    <property type="match status" value="1"/>
</dbReference>